<dbReference type="EMBL" id="CAJHNH020001147">
    <property type="protein sequence ID" value="CAG5121729.1"/>
    <property type="molecule type" value="Genomic_DNA"/>
</dbReference>
<dbReference type="AlphaFoldDB" id="A0A8S3YYD4"/>
<name>A0A8S3YYD4_9EUPU</name>
<feature type="non-terminal residue" evidence="1">
    <location>
        <position position="56"/>
    </location>
</feature>
<dbReference type="Proteomes" id="UP000678393">
    <property type="component" value="Unassembled WGS sequence"/>
</dbReference>
<gene>
    <name evidence="1" type="ORF">CUNI_LOCUS7287</name>
</gene>
<accession>A0A8S3YYD4</accession>
<evidence type="ECO:0000313" key="2">
    <source>
        <dbReference type="Proteomes" id="UP000678393"/>
    </source>
</evidence>
<comment type="caution">
    <text evidence="1">The sequence shown here is derived from an EMBL/GenBank/DDBJ whole genome shotgun (WGS) entry which is preliminary data.</text>
</comment>
<organism evidence="1 2">
    <name type="scientific">Candidula unifasciata</name>
    <dbReference type="NCBI Taxonomy" id="100452"/>
    <lineage>
        <taxon>Eukaryota</taxon>
        <taxon>Metazoa</taxon>
        <taxon>Spiralia</taxon>
        <taxon>Lophotrochozoa</taxon>
        <taxon>Mollusca</taxon>
        <taxon>Gastropoda</taxon>
        <taxon>Heterobranchia</taxon>
        <taxon>Euthyneura</taxon>
        <taxon>Panpulmonata</taxon>
        <taxon>Eupulmonata</taxon>
        <taxon>Stylommatophora</taxon>
        <taxon>Helicina</taxon>
        <taxon>Helicoidea</taxon>
        <taxon>Geomitridae</taxon>
        <taxon>Candidula</taxon>
    </lineage>
</organism>
<sequence>MKPPESDCSQLPLCEGQPTDEVVIDEERRDDVAVLTSENGLSGSRTVNGICLSVYL</sequence>
<evidence type="ECO:0000313" key="1">
    <source>
        <dbReference type="EMBL" id="CAG5121729.1"/>
    </source>
</evidence>
<protein>
    <submittedName>
        <fullName evidence="1">Uncharacterized protein</fullName>
    </submittedName>
</protein>
<reference evidence="1" key="1">
    <citation type="submission" date="2021-04" db="EMBL/GenBank/DDBJ databases">
        <authorList>
            <consortium name="Molecular Ecology Group"/>
        </authorList>
    </citation>
    <scope>NUCLEOTIDE SEQUENCE</scope>
</reference>
<proteinExistence type="predicted"/>
<keyword evidence="2" id="KW-1185">Reference proteome</keyword>